<dbReference type="RefSeq" id="WP_149114193.1">
    <property type="nucleotide sequence ID" value="NZ_CP042425.1"/>
</dbReference>
<evidence type="ECO:0000313" key="2">
    <source>
        <dbReference type="Proteomes" id="UP000324974"/>
    </source>
</evidence>
<name>A0A5C1ARJ6_9BACT</name>
<keyword evidence="2" id="KW-1185">Reference proteome</keyword>
<protein>
    <submittedName>
        <fullName evidence="1">Uncharacterized protein</fullName>
    </submittedName>
</protein>
<dbReference type="AlphaFoldDB" id="A0A5C1ARJ6"/>
<gene>
    <name evidence="1" type="ORF">PX52LOC_06925</name>
</gene>
<organism evidence="1 2">
    <name type="scientific">Limnoglobus roseus</name>
    <dbReference type="NCBI Taxonomy" id="2598579"/>
    <lineage>
        <taxon>Bacteria</taxon>
        <taxon>Pseudomonadati</taxon>
        <taxon>Planctomycetota</taxon>
        <taxon>Planctomycetia</taxon>
        <taxon>Gemmatales</taxon>
        <taxon>Gemmataceae</taxon>
        <taxon>Limnoglobus</taxon>
    </lineage>
</organism>
<dbReference type="KEGG" id="lrs:PX52LOC_06925"/>
<proteinExistence type="predicted"/>
<sequence length="97" mass="10965">MLRLRSSLEIDGDSMSLAVQLRSAATAADDLYAIARRFVRRGTPIELPVSDSPRLRRELADALRRAGYVRDRDTIGEEVETWRADRAATKPRARQLV</sequence>
<dbReference type="Proteomes" id="UP000324974">
    <property type="component" value="Chromosome"/>
</dbReference>
<evidence type="ECO:0000313" key="1">
    <source>
        <dbReference type="EMBL" id="QEL19844.1"/>
    </source>
</evidence>
<reference evidence="2" key="1">
    <citation type="submission" date="2019-08" db="EMBL/GenBank/DDBJ databases">
        <title>Limnoglobus roseus gen. nov., sp. nov., a novel freshwater planctomycete with a giant genome from the family Gemmataceae.</title>
        <authorList>
            <person name="Kulichevskaya I.S."/>
            <person name="Naumoff D.G."/>
            <person name="Miroshnikov K."/>
            <person name="Ivanova A."/>
            <person name="Philippov D.A."/>
            <person name="Hakobyan A."/>
            <person name="Rijpstra I.C."/>
            <person name="Sinninghe Damste J.S."/>
            <person name="Liesack W."/>
            <person name="Dedysh S.N."/>
        </authorList>
    </citation>
    <scope>NUCLEOTIDE SEQUENCE [LARGE SCALE GENOMIC DNA]</scope>
    <source>
        <strain evidence="2">PX52</strain>
    </source>
</reference>
<accession>A0A5C1ARJ6</accession>
<dbReference type="EMBL" id="CP042425">
    <property type="protein sequence ID" value="QEL19844.1"/>
    <property type="molecule type" value="Genomic_DNA"/>
</dbReference>